<dbReference type="GO" id="GO:0005886">
    <property type="term" value="C:plasma membrane"/>
    <property type="evidence" value="ECO:0007669"/>
    <property type="project" value="UniProtKB-SubCell"/>
</dbReference>
<gene>
    <name evidence="7" type="ORF">SAMN05518684_12631</name>
</gene>
<keyword evidence="8" id="KW-1185">Reference proteome</keyword>
<evidence type="ECO:0000256" key="2">
    <source>
        <dbReference type="ARBA" id="ARBA00022475"/>
    </source>
</evidence>
<dbReference type="InterPro" id="IPR017039">
    <property type="entry name" value="Virul_fac_BrkB"/>
</dbReference>
<feature type="transmembrane region" description="Helical" evidence="6">
    <location>
        <begin position="81"/>
        <end position="102"/>
    </location>
</feature>
<organism evidence="7 8">
    <name type="scientific">Salipaludibacillus aurantiacus</name>
    <dbReference type="NCBI Taxonomy" id="1601833"/>
    <lineage>
        <taxon>Bacteria</taxon>
        <taxon>Bacillati</taxon>
        <taxon>Bacillota</taxon>
        <taxon>Bacilli</taxon>
        <taxon>Bacillales</taxon>
        <taxon>Bacillaceae</taxon>
    </lineage>
</organism>
<reference evidence="8" key="1">
    <citation type="submission" date="2016-10" db="EMBL/GenBank/DDBJ databases">
        <authorList>
            <person name="Varghese N."/>
            <person name="Submissions S."/>
        </authorList>
    </citation>
    <scope>NUCLEOTIDE SEQUENCE [LARGE SCALE GENOMIC DNA]</scope>
    <source>
        <strain evidence="8">S9</strain>
    </source>
</reference>
<dbReference type="PANTHER" id="PTHR30213:SF0">
    <property type="entry name" value="UPF0761 MEMBRANE PROTEIN YIHY"/>
    <property type="match status" value="1"/>
</dbReference>
<dbReference type="NCBIfam" id="TIGR00765">
    <property type="entry name" value="yihY_not_rbn"/>
    <property type="match status" value="1"/>
</dbReference>
<evidence type="ECO:0000256" key="4">
    <source>
        <dbReference type="ARBA" id="ARBA00022989"/>
    </source>
</evidence>
<accession>A0A1H9X5Y2</accession>
<feature type="transmembrane region" description="Helical" evidence="6">
    <location>
        <begin position="164"/>
        <end position="183"/>
    </location>
</feature>
<keyword evidence="5 6" id="KW-0472">Membrane</keyword>
<dbReference type="EMBL" id="FOGT01000026">
    <property type="protein sequence ID" value="SES41596.1"/>
    <property type="molecule type" value="Genomic_DNA"/>
</dbReference>
<dbReference type="PIRSF" id="PIRSF035875">
    <property type="entry name" value="RNase_BN"/>
    <property type="match status" value="1"/>
</dbReference>
<dbReference type="RefSeq" id="WP_093056001.1">
    <property type="nucleotide sequence ID" value="NZ_FOGT01000026.1"/>
</dbReference>
<evidence type="ECO:0000256" key="1">
    <source>
        <dbReference type="ARBA" id="ARBA00004651"/>
    </source>
</evidence>
<dbReference type="PANTHER" id="PTHR30213">
    <property type="entry name" value="INNER MEMBRANE PROTEIN YHJD"/>
    <property type="match status" value="1"/>
</dbReference>
<evidence type="ECO:0000256" key="5">
    <source>
        <dbReference type="ARBA" id="ARBA00023136"/>
    </source>
</evidence>
<evidence type="ECO:0000256" key="3">
    <source>
        <dbReference type="ARBA" id="ARBA00022692"/>
    </source>
</evidence>
<name>A0A1H9X5Y2_9BACI</name>
<keyword evidence="3 6" id="KW-0812">Transmembrane</keyword>
<feature type="transmembrane region" description="Helical" evidence="6">
    <location>
        <begin position="122"/>
        <end position="144"/>
    </location>
</feature>
<feature type="transmembrane region" description="Helical" evidence="6">
    <location>
        <begin position="195"/>
        <end position="216"/>
    </location>
</feature>
<dbReference type="Pfam" id="PF03631">
    <property type="entry name" value="Virul_fac_BrkB"/>
    <property type="match status" value="1"/>
</dbReference>
<proteinExistence type="predicted"/>
<protein>
    <submittedName>
        <fullName evidence="7">Membrane protein</fullName>
    </submittedName>
</protein>
<evidence type="ECO:0000256" key="6">
    <source>
        <dbReference type="SAM" id="Phobius"/>
    </source>
</evidence>
<dbReference type="AlphaFoldDB" id="A0A1H9X5Y2"/>
<comment type="subcellular location">
    <subcellularLocation>
        <location evidence="1">Cell membrane</location>
        <topology evidence="1">Multi-pass membrane protein</topology>
    </subcellularLocation>
</comment>
<sequence length="265" mass="30017">MLKLLWRRFKEHNLIDLGAQCAYFFLLSLFPFLIFIISLLTFLPFTVNDVYRLLQEAYIPGGVLEVIENQWDVLEHNQQTGALSLGIIFTLWTASLALNAILRSLNLAYNVTNERGLVMARLISIGLTVGMFFVVSTALFVQVIGSQVRDYLALDFGIFEIDVVRWLLISGFTFLIFLILYLVGPNTRLSFREVYIGAVFATIGWQLTSYGFSLYLNSFADYSATYGTIGTVIALMVWFHLSSIIILVGGEINAILKEDQPNYFK</sequence>
<evidence type="ECO:0000313" key="7">
    <source>
        <dbReference type="EMBL" id="SES41596.1"/>
    </source>
</evidence>
<keyword evidence="2" id="KW-1003">Cell membrane</keyword>
<keyword evidence="4 6" id="KW-1133">Transmembrane helix</keyword>
<evidence type="ECO:0000313" key="8">
    <source>
        <dbReference type="Proteomes" id="UP000198571"/>
    </source>
</evidence>
<dbReference type="Proteomes" id="UP000198571">
    <property type="component" value="Unassembled WGS sequence"/>
</dbReference>
<feature type="transmembrane region" description="Helical" evidence="6">
    <location>
        <begin position="21"/>
        <end position="45"/>
    </location>
</feature>
<dbReference type="STRING" id="1601833.SAMN05518684_12631"/>
<feature type="transmembrane region" description="Helical" evidence="6">
    <location>
        <begin position="228"/>
        <end position="248"/>
    </location>
</feature>
<dbReference type="OrthoDB" id="9775903at2"/>